<proteinExistence type="predicted"/>
<sequence length="674" mass="76523">MGKMHLLVGSGWPAIVLCFFFFFFIASSANIPARKVPSRTNNNPALGVQLQVTDKQVVVDNGIVQVTFSNPGGDVIGIKYKTIDNVLEIKNKEDNRGYWDVVWNRPGESNIFDKLQATKFSIIVQNNDRVEISFSKIWSPSMDKTIVPLKVDKRYIVQRGSSGLYLYAIMERLKGWPDVDMDQIRVVFKLQSKKFHYMAISDDRQREMPMPQDRVTGQPLAFPEAVRLTNPVNPKQKGEVDDKYQYSCENKDNKVHGWISNDPPVGFWMITPSNEFRDAGPVKQDLTSHVGPIVLNMFGSVHYAGKDLNAAYRNGEPWKKVFGPVFVYLNSVPSVNPKALWEDAKRQMSTEVKSWPYNFPRSQDFPSSGQRGNVVGRLVVREQYINKRSMDASFAYVGLAAPGVAGSWQTEAKGYQFWTQADKKGSFSIKNIRAGKYSLYAFVPGFIGDYKYNVDIIIQPGSNIKLGVLTYDPPRNGPTLWEIGIPDRTAAEFYIPDPNPTLINKLYINSPANKFRQYGLWDRYTDLYPKNDLIYTVGVSNYAKDWFYAHVNRRVGNMAYEATTWQIIFELKSAKLSGSYTLQIALASATNSELQVRFNNAKAKRPLFTTRLIGRDNAIARMGIHGLYWLYSIQVPSTQLLQGKNIIYLTQSRKGSPFTGIMYDYIRLEAPIKA</sequence>
<name>A0ACB7I0Y3_MANES</name>
<gene>
    <name evidence="1" type="ORF">MANES_03G081224v8</name>
</gene>
<comment type="caution">
    <text evidence="1">The sequence shown here is derived from an EMBL/GenBank/DDBJ whole genome shotgun (WGS) entry which is preliminary data.</text>
</comment>
<evidence type="ECO:0000313" key="2">
    <source>
        <dbReference type="Proteomes" id="UP000091857"/>
    </source>
</evidence>
<evidence type="ECO:0000313" key="1">
    <source>
        <dbReference type="EMBL" id="KAG8657879.1"/>
    </source>
</evidence>
<reference evidence="2" key="1">
    <citation type="journal article" date="2016" name="Nat. Biotechnol.">
        <title>Sequencing wild and cultivated cassava and related species reveals extensive interspecific hybridization and genetic diversity.</title>
        <authorList>
            <person name="Bredeson J.V."/>
            <person name="Lyons J.B."/>
            <person name="Prochnik S.E."/>
            <person name="Wu G.A."/>
            <person name="Ha C.M."/>
            <person name="Edsinger-Gonzales E."/>
            <person name="Grimwood J."/>
            <person name="Schmutz J."/>
            <person name="Rabbi I.Y."/>
            <person name="Egesi C."/>
            <person name="Nauluvula P."/>
            <person name="Lebot V."/>
            <person name="Ndunguru J."/>
            <person name="Mkamilo G."/>
            <person name="Bart R.S."/>
            <person name="Setter T.L."/>
            <person name="Gleadow R.M."/>
            <person name="Kulakow P."/>
            <person name="Ferguson M.E."/>
            <person name="Rounsley S."/>
            <person name="Rokhsar D.S."/>
        </authorList>
    </citation>
    <scope>NUCLEOTIDE SEQUENCE [LARGE SCALE GENOMIC DNA]</scope>
    <source>
        <strain evidence="2">cv. AM560-2</strain>
    </source>
</reference>
<dbReference type="Proteomes" id="UP000091857">
    <property type="component" value="Chromosome 3"/>
</dbReference>
<organism evidence="1 2">
    <name type="scientific">Manihot esculenta</name>
    <name type="common">Cassava</name>
    <name type="synonym">Jatropha manihot</name>
    <dbReference type="NCBI Taxonomy" id="3983"/>
    <lineage>
        <taxon>Eukaryota</taxon>
        <taxon>Viridiplantae</taxon>
        <taxon>Streptophyta</taxon>
        <taxon>Embryophyta</taxon>
        <taxon>Tracheophyta</taxon>
        <taxon>Spermatophyta</taxon>
        <taxon>Magnoliopsida</taxon>
        <taxon>eudicotyledons</taxon>
        <taxon>Gunneridae</taxon>
        <taxon>Pentapetalae</taxon>
        <taxon>rosids</taxon>
        <taxon>fabids</taxon>
        <taxon>Malpighiales</taxon>
        <taxon>Euphorbiaceae</taxon>
        <taxon>Crotonoideae</taxon>
        <taxon>Manihoteae</taxon>
        <taxon>Manihot</taxon>
    </lineage>
</organism>
<keyword evidence="2" id="KW-1185">Reference proteome</keyword>
<protein>
    <submittedName>
        <fullName evidence="1">Uncharacterized protein</fullName>
    </submittedName>
</protein>
<accession>A0ACB7I0Y3</accession>
<dbReference type="EMBL" id="CM004389">
    <property type="protein sequence ID" value="KAG8657879.1"/>
    <property type="molecule type" value="Genomic_DNA"/>
</dbReference>